<name>A0A4R5E1N0_9BACT</name>
<dbReference type="EMBL" id="SMFL01000002">
    <property type="protein sequence ID" value="TDE17743.1"/>
    <property type="molecule type" value="Genomic_DNA"/>
</dbReference>
<feature type="domain" description="MobA/VirD2-like nuclease" evidence="1">
    <location>
        <begin position="25"/>
        <end position="147"/>
    </location>
</feature>
<dbReference type="InterPro" id="IPR005094">
    <property type="entry name" value="Endonuclease_MobA/VirD2"/>
</dbReference>
<comment type="caution">
    <text evidence="2">The sequence shown here is derived from an EMBL/GenBank/DDBJ whole genome shotgun (WGS) entry which is preliminary data.</text>
</comment>
<protein>
    <recommendedName>
        <fullName evidence="1">MobA/VirD2-like nuclease domain-containing protein</fullName>
    </recommendedName>
</protein>
<dbReference type="Proteomes" id="UP000294850">
    <property type="component" value="Unassembled WGS sequence"/>
</dbReference>
<keyword evidence="3" id="KW-1185">Reference proteome</keyword>
<evidence type="ECO:0000259" key="1">
    <source>
        <dbReference type="Pfam" id="PF03432"/>
    </source>
</evidence>
<evidence type="ECO:0000313" key="3">
    <source>
        <dbReference type="Proteomes" id="UP000294850"/>
    </source>
</evidence>
<gene>
    <name evidence="2" type="ORF">E0F88_07580</name>
</gene>
<dbReference type="RefSeq" id="WP_131957609.1">
    <property type="nucleotide sequence ID" value="NZ_SMFL01000002.1"/>
</dbReference>
<proteinExistence type="predicted"/>
<reference evidence="2 3" key="1">
    <citation type="submission" date="2019-03" db="EMBL/GenBank/DDBJ databases">
        <title>Dyadobacter AR-3-6 sp. nov., isolated from arctic soil.</title>
        <authorList>
            <person name="Chaudhary D.K."/>
        </authorList>
    </citation>
    <scope>NUCLEOTIDE SEQUENCE [LARGE SCALE GENOMIC DNA]</scope>
    <source>
        <strain evidence="2 3">AR-3-6</strain>
    </source>
</reference>
<sequence>MIIKGASRGNAEQLADYLLTMGNNEEIRVFGIEGATTDDLKQAVIEMGRFEEITKSKNPVFHAIIRPSHAESLVMPDEHWLHSIKTHQKNLGWEGQPWAGVMHKDDDGWHMHVVHQKYDPATGKMRRDNHTHHKNDNTREELEIEFNHPRTPRRNLDRPVLTKNVIEAWQASKDGPEFIKNCRVHGYTIAFSTTRRPYMIIDEKGRSFDLMKKLVDKEAKFSVRTKQMRERMKNMELPLDKVVIKEIRANQKVYKAAHENKELFEDIKPIETDKARRKREFLGKFTARDRDKDHER</sequence>
<dbReference type="OrthoDB" id="1826980at2"/>
<accession>A0A4R5E1N0</accession>
<evidence type="ECO:0000313" key="2">
    <source>
        <dbReference type="EMBL" id="TDE17743.1"/>
    </source>
</evidence>
<dbReference type="AlphaFoldDB" id="A0A4R5E1N0"/>
<dbReference type="Pfam" id="PF03432">
    <property type="entry name" value="Relaxase"/>
    <property type="match status" value="1"/>
</dbReference>
<organism evidence="2 3">
    <name type="scientific">Dyadobacter psychrotolerans</name>
    <dbReference type="NCBI Taxonomy" id="2541721"/>
    <lineage>
        <taxon>Bacteria</taxon>
        <taxon>Pseudomonadati</taxon>
        <taxon>Bacteroidota</taxon>
        <taxon>Cytophagia</taxon>
        <taxon>Cytophagales</taxon>
        <taxon>Spirosomataceae</taxon>
        <taxon>Dyadobacter</taxon>
    </lineage>
</organism>